<dbReference type="AlphaFoldDB" id="A0A183UH73"/>
<evidence type="ECO:0000256" key="1">
    <source>
        <dbReference type="SAM" id="Phobius"/>
    </source>
</evidence>
<keyword evidence="1" id="KW-0472">Membrane</keyword>
<keyword evidence="3" id="KW-1185">Reference proteome</keyword>
<evidence type="ECO:0000313" key="4">
    <source>
        <dbReference type="WBParaSite" id="TCNE_0000784301-mRNA-1"/>
    </source>
</evidence>
<evidence type="ECO:0000313" key="3">
    <source>
        <dbReference type="Proteomes" id="UP000050794"/>
    </source>
</evidence>
<dbReference type="Proteomes" id="UP000050794">
    <property type="component" value="Unassembled WGS sequence"/>
</dbReference>
<dbReference type="WBParaSite" id="TCNE_0000784301-mRNA-1">
    <property type="protein sequence ID" value="TCNE_0000784301-mRNA-1"/>
    <property type="gene ID" value="TCNE_0000784301"/>
</dbReference>
<gene>
    <name evidence="2" type="ORF">TCNE_LOCUS7843</name>
</gene>
<protein>
    <submittedName>
        <fullName evidence="2 4">Uncharacterized protein</fullName>
    </submittedName>
</protein>
<keyword evidence="1" id="KW-0812">Transmembrane</keyword>
<sequence length="152" mass="17888">MSQSRLAPKASSKTTIQRLLLISRSSSSTNKNIPEPALRQLSMPSNEKGFFKYERDWSRDSRYKGQKLGDTPARMLFRKLGHTYEYYPLVVLYVVWIVTLCLTIYISFDKMEVWLNRRAFRSFLFFSFTLSLFLYPIKLLAQLEMTRITSGF</sequence>
<reference evidence="2 3" key="2">
    <citation type="submission" date="2018-11" db="EMBL/GenBank/DDBJ databases">
        <authorList>
            <consortium name="Pathogen Informatics"/>
        </authorList>
    </citation>
    <scope>NUCLEOTIDE SEQUENCE [LARGE SCALE GENOMIC DNA]</scope>
</reference>
<reference evidence="4" key="1">
    <citation type="submission" date="2016-06" db="UniProtKB">
        <authorList>
            <consortium name="WormBaseParasite"/>
        </authorList>
    </citation>
    <scope>IDENTIFICATION</scope>
</reference>
<keyword evidence="1" id="KW-1133">Transmembrane helix</keyword>
<accession>A0A183UH73</accession>
<feature type="transmembrane region" description="Helical" evidence="1">
    <location>
        <begin position="120"/>
        <end position="137"/>
    </location>
</feature>
<organism evidence="3 4">
    <name type="scientific">Toxocara canis</name>
    <name type="common">Canine roundworm</name>
    <dbReference type="NCBI Taxonomy" id="6265"/>
    <lineage>
        <taxon>Eukaryota</taxon>
        <taxon>Metazoa</taxon>
        <taxon>Ecdysozoa</taxon>
        <taxon>Nematoda</taxon>
        <taxon>Chromadorea</taxon>
        <taxon>Rhabditida</taxon>
        <taxon>Spirurina</taxon>
        <taxon>Ascaridomorpha</taxon>
        <taxon>Ascaridoidea</taxon>
        <taxon>Toxocaridae</taxon>
        <taxon>Toxocara</taxon>
    </lineage>
</organism>
<feature type="transmembrane region" description="Helical" evidence="1">
    <location>
        <begin position="86"/>
        <end position="108"/>
    </location>
</feature>
<proteinExistence type="predicted"/>
<dbReference type="EMBL" id="UYWY01019768">
    <property type="protein sequence ID" value="VDM39164.1"/>
    <property type="molecule type" value="Genomic_DNA"/>
</dbReference>
<name>A0A183UH73_TOXCA</name>
<evidence type="ECO:0000313" key="2">
    <source>
        <dbReference type="EMBL" id="VDM39164.1"/>
    </source>
</evidence>